<dbReference type="Pfam" id="PF00639">
    <property type="entry name" value="Rotamase"/>
    <property type="match status" value="2"/>
</dbReference>
<dbReference type="STRING" id="1524460.IX84_30650"/>
<reference evidence="4 5" key="1">
    <citation type="journal article" date="2014" name="Int. J. Syst. Evol. Microbiol.">
        <title>Phaeodactylibacter xiamenensis gen. nov., sp. nov., a member of the family Saprospiraceae isolated from the marine alga Phaeodactylum tricornutum.</title>
        <authorList>
            <person name="Chen Z.Jr."/>
            <person name="Lei X."/>
            <person name="Lai Q."/>
            <person name="Li Y."/>
            <person name="Zhang B."/>
            <person name="Zhang J."/>
            <person name="Zhang H."/>
            <person name="Yang L."/>
            <person name="Zheng W."/>
            <person name="Tian Y."/>
            <person name="Yu Z."/>
            <person name="Xu H.Jr."/>
            <person name="Zheng T."/>
        </authorList>
    </citation>
    <scope>NUCLEOTIDE SEQUENCE [LARGE SCALE GENOMIC DNA]</scope>
    <source>
        <strain evidence="4 5">KD52</strain>
    </source>
</reference>
<accession>A0A098RZJ2</accession>
<dbReference type="InterPro" id="IPR050280">
    <property type="entry name" value="OMP_Chaperone_SurA"/>
</dbReference>
<dbReference type="PROSITE" id="PS50198">
    <property type="entry name" value="PPIC_PPIASE_2"/>
    <property type="match status" value="2"/>
</dbReference>
<feature type="domain" description="PpiC" evidence="3">
    <location>
        <begin position="277"/>
        <end position="373"/>
    </location>
</feature>
<keyword evidence="5" id="KW-1185">Reference proteome</keyword>
<dbReference type="PROSITE" id="PS01096">
    <property type="entry name" value="PPIC_PPIASE_1"/>
    <property type="match status" value="1"/>
</dbReference>
<dbReference type="GO" id="GO:0003755">
    <property type="term" value="F:peptidyl-prolyl cis-trans isomerase activity"/>
    <property type="evidence" value="ECO:0007669"/>
    <property type="project" value="UniProtKB-KW"/>
</dbReference>
<dbReference type="InterPro" id="IPR027304">
    <property type="entry name" value="Trigger_fact/SurA_dom_sf"/>
</dbReference>
<keyword evidence="1" id="KW-0732">Signal</keyword>
<dbReference type="EMBL" id="JPOS01000098">
    <property type="protein sequence ID" value="KGE84978.1"/>
    <property type="molecule type" value="Genomic_DNA"/>
</dbReference>
<dbReference type="PANTHER" id="PTHR47637:SF1">
    <property type="entry name" value="CHAPERONE SURA"/>
    <property type="match status" value="1"/>
</dbReference>
<dbReference type="PANTHER" id="PTHR47637">
    <property type="entry name" value="CHAPERONE SURA"/>
    <property type="match status" value="1"/>
</dbReference>
<sequence length="456" mass="51973">MDTAMKYWISALCFLFIGTNSWAQREVIDKVVATVGGELVLLSEVEEQRALMASQQSNLPDDIRCDIMDQIMANKLLLNQSKLDSIMVSDEEVEVQLDARIERILGFMNNDVNQFEEYYGQSINEVKAQFREDLKNQLLVERMRGNIMASVTVTPSEVKTFFNSIPKDSLPYFNSEVEIGEIVYKPKVNKEERERAVNLLEELRERIVEGGESFAELAGKYSDDGSARAGGDLGWAKRGRYVPEFEAAAFRLEKDEISPVIESEFGFHIIQMLERRGNSIRVRHILIKPDITDADLELARNRLDSVRHLVMDDSISFSLAVKRFGNEDQQSYNNDGRMVNPATGNTFFEIGDLDPDIYFTVDTMDVGEISAPFMFRDPTGERYFRVVQLQSRSSPHKADLRKDYSKIQMAAIEAKKSEFISDWVGDKVGSTYIDIDPIFNGCPVLRKWTVDKTARP</sequence>
<dbReference type="InterPro" id="IPR023058">
    <property type="entry name" value="PPIase_PpiC_CS"/>
</dbReference>
<proteinExistence type="predicted"/>
<gene>
    <name evidence="4" type="ORF">IX84_30650</name>
</gene>
<dbReference type="SUPFAM" id="SSF109998">
    <property type="entry name" value="Triger factor/SurA peptide-binding domain-like"/>
    <property type="match status" value="1"/>
</dbReference>
<evidence type="ECO:0000313" key="4">
    <source>
        <dbReference type="EMBL" id="KGE84978.1"/>
    </source>
</evidence>
<keyword evidence="2" id="KW-0697">Rotamase</keyword>
<dbReference type="SUPFAM" id="SSF54534">
    <property type="entry name" value="FKBP-like"/>
    <property type="match status" value="2"/>
</dbReference>
<dbReference type="Proteomes" id="UP000029736">
    <property type="component" value="Unassembled WGS sequence"/>
</dbReference>
<comment type="caution">
    <text evidence="4">The sequence shown here is derived from an EMBL/GenBank/DDBJ whole genome shotgun (WGS) entry which is preliminary data.</text>
</comment>
<feature type="domain" description="PpiC" evidence="3">
    <location>
        <begin position="174"/>
        <end position="274"/>
    </location>
</feature>
<organism evidence="4 5">
    <name type="scientific">Phaeodactylibacter xiamenensis</name>
    <dbReference type="NCBI Taxonomy" id="1524460"/>
    <lineage>
        <taxon>Bacteria</taxon>
        <taxon>Pseudomonadati</taxon>
        <taxon>Bacteroidota</taxon>
        <taxon>Saprospiria</taxon>
        <taxon>Saprospirales</taxon>
        <taxon>Haliscomenobacteraceae</taxon>
        <taxon>Phaeodactylibacter</taxon>
    </lineage>
</organism>
<dbReference type="Pfam" id="PF13624">
    <property type="entry name" value="SurA_N_3"/>
    <property type="match status" value="1"/>
</dbReference>
<protein>
    <submittedName>
        <fullName evidence="4">Peptidylprolyl isomerase</fullName>
    </submittedName>
</protein>
<dbReference type="InterPro" id="IPR046357">
    <property type="entry name" value="PPIase_dom_sf"/>
</dbReference>
<evidence type="ECO:0000259" key="3">
    <source>
        <dbReference type="PROSITE" id="PS50198"/>
    </source>
</evidence>
<dbReference type="Gene3D" id="1.10.4030.10">
    <property type="entry name" value="Porin chaperone SurA, peptide-binding domain"/>
    <property type="match status" value="1"/>
</dbReference>
<name>A0A098RZJ2_9BACT</name>
<evidence type="ECO:0000313" key="5">
    <source>
        <dbReference type="Proteomes" id="UP000029736"/>
    </source>
</evidence>
<dbReference type="AlphaFoldDB" id="A0A098RZJ2"/>
<dbReference type="InterPro" id="IPR000297">
    <property type="entry name" value="PPIase_PpiC"/>
</dbReference>
<evidence type="ECO:0000256" key="2">
    <source>
        <dbReference type="PROSITE-ProRule" id="PRU00278"/>
    </source>
</evidence>
<keyword evidence="2 4" id="KW-0413">Isomerase</keyword>
<dbReference type="RefSeq" id="WP_052516510.1">
    <property type="nucleotide sequence ID" value="NZ_JBKAGJ010000038.1"/>
</dbReference>
<dbReference type="Gene3D" id="3.10.50.40">
    <property type="match status" value="2"/>
</dbReference>
<dbReference type="OrthoDB" id="14196at2"/>
<evidence type="ECO:0000256" key="1">
    <source>
        <dbReference type="ARBA" id="ARBA00022729"/>
    </source>
</evidence>